<organism evidence="2 3">
    <name type="scientific">Auraticoccus monumenti</name>
    <dbReference type="NCBI Taxonomy" id="675864"/>
    <lineage>
        <taxon>Bacteria</taxon>
        <taxon>Bacillati</taxon>
        <taxon>Actinomycetota</taxon>
        <taxon>Actinomycetes</taxon>
        <taxon>Propionibacteriales</taxon>
        <taxon>Propionibacteriaceae</taxon>
        <taxon>Auraticoccus</taxon>
    </lineage>
</organism>
<evidence type="ECO:0000313" key="2">
    <source>
        <dbReference type="EMBL" id="SDE04053.1"/>
    </source>
</evidence>
<keyword evidence="3" id="KW-1185">Reference proteome</keyword>
<dbReference type="PRINTS" id="PR00469">
    <property type="entry name" value="PNDRDTASEII"/>
</dbReference>
<proteinExistence type="predicted"/>
<dbReference type="GO" id="GO:0004497">
    <property type="term" value="F:monooxygenase activity"/>
    <property type="evidence" value="ECO:0007669"/>
    <property type="project" value="TreeGrafter"/>
</dbReference>
<dbReference type="PRINTS" id="PR00368">
    <property type="entry name" value="FADPNR"/>
</dbReference>
<dbReference type="Proteomes" id="UP000198546">
    <property type="component" value="Chromosome i"/>
</dbReference>
<evidence type="ECO:0000313" key="3">
    <source>
        <dbReference type="Proteomes" id="UP000198546"/>
    </source>
</evidence>
<dbReference type="Gene3D" id="3.50.50.60">
    <property type="entry name" value="FAD/NAD(P)-binding domain"/>
    <property type="match status" value="1"/>
</dbReference>
<dbReference type="PANTHER" id="PTHR43539">
    <property type="entry name" value="FLAVIN-BINDING MONOOXYGENASE-LIKE PROTEIN (AFU_ORTHOLOGUE AFUA_4G09220)"/>
    <property type="match status" value="1"/>
</dbReference>
<evidence type="ECO:0000256" key="1">
    <source>
        <dbReference type="ARBA" id="ARBA00023002"/>
    </source>
</evidence>
<protein>
    <submittedName>
        <fullName evidence="2">Predicted flavoprotein CzcO associated with the cation diffusion facilitator CzcD</fullName>
    </submittedName>
</protein>
<dbReference type="GO" id="GO:0050660">
    <property type="term" value="F:flavin adenine dinucleotide binding"/>
    <property type="evidence" value="ECO:0007669"/>
    <property type="project" value="TreeGrafter"/>
</dbReference>
<dbReference type="RefSeq" id="WP_231946279.1">
    <property type="nucleotide sequence ID" value="NZ_LT629688.1"/>
</dbReference>
<dbReference type="STRING" id="675864.SAMN04489747_2348"/>
<dbReference type="SUPFAM" id="SSF51905">
    <property type="entry name" value="FAD/NAD(P)-binding domain"/>
    <property type="match status" value="2"/>
</dbReference>
<dbReference type="InterPro" id="IPR050982">
    <property type="entry name" value="Auxin_biosynth/cation_transpt"/>
</dbReference>
<dbReference type="InterPro" id="IPR036188">
    <property type="entry name" value="FAD/NAD-bd_sf"/>
</dbReference>
<name>A0A1G6ZNT9_9ACTN</name>
<dbReference type="AlphaFoldDB" id="A0A1G6ZNT9"/>
<gene>
    <name evidence="2" type="ORF">SAMN04489747_2348</name>
</gene>
<keyword evidence="1" id="KW-0560">Oxidoreductase</keyword>
<dbReference type="EMBL" id="LT629688">
    <property type="protein sequence ID" value="SDE04053.1"/>
    <property type="molecule type" value="Genomic_DNA"/>
</dbReference>
<sequence>MSPPLRPSYRVVVVGAGQAGLAVGFYLRRAGLEPGTDFVLLDAEQDPGGSWQHMWDSLTLFSPAGHSSLPGWTMPPWTVGFPPRDHVVDYLRRYEARYQLPVRRPVRVRAVTDAPGTDGFTLRTSHGTTTSRVVVSATGTWTRPFRPHHPGIEDFTGQQLHTVDYHEPAALARQRVLVVGGGNSAAQLLAEVSEVASTTWVTTAAPRFLPDDVDGRALFEVASRRARALSGGEPDPGGIAALGDIVVVPAVLRARSRGVLAARRPTHHFTADGITWADGGHERVDTVLWCTGFRPALSHLRPLRLPRDDGHPRTSGTRAVDRPGLFLLGYGDWTGPGSATLVGAARTARSTVGEILAALS</sequence>
<reference evidence="2 3" key="1">
    <citation type="submission" date="2016-10" db="EMBL/GenBank/DDBJ databases">
        <authorList>
            <person name="de Groot N.N."/>
        </authorList>
    </citation>
    <scope>NUCLEOTIDE SEQUENCE [LARGE SCALE GENOMIC DNA]</scope>
    <source>
        <strain evidence="2 3">MON 2.2</strain>
    </source>
</reference>
<dbReference type="NCBIfam" id="NF040505">
    <property type="entry name" value="ArsO_flavin_mono"/>
    <property type="match status" value="1"/>
</dbReference>
<dbReference type="Pfam" id="PF13738">
    <property type="entry name" value="Pyr_redox_3"/>
    <property type="match status" value="1"/>
</dbReference>
<dbReference type="PANTHER" id="PTHR43539:SF78">
    <property type="entry name" value="FLAVIN-CONTAINING MONOOXYGENASE"/>
    <property type="match status" value="1"/>
</dbReference>
<accession>A0A1G6ZNT9</accession>